<dbReference type="OrthoDB" id="3668964at2"/>
<dbReference type="RefSeq" id="WP_129047089.1">
    <property type="nucleotide sequence ID" value="NZ_SDHX01000001.1"/>
</dbReference>
<reference evidence="1 2" key="1">
    <citation type="submission" date="2019-01" db="EMBL/GenBank/DDBJ databases">
        <title>Lacunisphaera sp. strain TWA-58.</title>
        <authorList>
            <person name="Chen W.-M."/>
        </authorList>
    </citation>
    <scope>NUCLEOTIDE SEQUENCE [LARGE SCALE GENOMIC DNA]</scope>
    <source>
        <strain evidence="1 2">TWA-58</strain>
    </source>
</reference>
<dbReference type="EMBL" id="SDHX01000001">
    <property type="protein sequence ID" value="RXK55724.1"/>
    <property type="molecule type" value="Genomic_DNA"/>
</dbReference>
<gene>
    <name evidence="1" type="ORF">ESB00_07525</name>
</gene>
<sequence length="664" mass="72907">MGSVFFIFGFLRHTAPGWRVAGLIFCTAAGIAASDDPGGGVIQGATAYFEKLSAPRPARPAWAKDFSGRREEIRERLLRSIALDPLPERVVLDARFSAVLDHPWAKIRQVAYQLWPGVYSTALLYEPKNFSGRLPAILTPTGHYGQFDNAYVEVQEFCLNLARQGYLVLSTAQNHYEDLSMGISHQTVMVWTNMRALDLLDAMPNVDRERIGIAGASGGGLQTEMLVALDSRPRAASIVGFTCEFRTLLYPDPPHCDCNHFPGVLRDTDHPQISALRFPIPMQFVTMNDWTVDFRTKNFPSIKALYESAGTGDRVAVEYFPSSHAFERPKREAVYQWLARWLQPPGGTASVVEPETSTFSLERLLALRAEVETGMGFGGVSRHFEARWRYLPATIGNSKQLADFQNRLAKVLMRLAGNDAVLPVAPGARPVEFPPAEAGGCLVNRVLIPGEGGLVIPALELKRRTTGAPRRAVLYLSPDDKNELVSPVITQEIEELLAGDTLVLIPDFRGKGELEQTWLGRSDYQGKMWERNGIVWGRPIAAMAATDISSVIDHLLENRGIMRGQVSIVARKSGEAALVGLLAAAMDQRVAKADLDLRGACFQLRNLPPMPFILQHGDVLQIAALIAPRSLVLRGVPPEAGSSGWLQAAYQAAGARTKLDLPIN</sequence>
<protein>
    <submittedName>
        <fullName evidence="1">Uncharacterized protein</fullName>
    </submittedName>
</protein>
<comment type="caution">
    <text evidence="1">The sequence shown here is derived from an EMBL/GenBank/DDBJ whole genome shotgun (WGS) entry which is preliminary data.</text>
</comment>
<dbReference type="Proteomes" id="UP000290218">
    <property type="component" value="Unassembled WGS sequence"/>
</dbReference>
<dbReference type="PANTHER" id="PTHR22946:SF8">
    <property type="entry name" value="ACETYL XYLAN ESTERASE DOMAIN-CONTAINING PROTEIN"/>
    <property type="match status" value="1"/>
</dbReference>
<evidence type="ECO:0000313" key="2">
    <source>
        <dbReference type="Proteomes" id="UP000290218"/>
    </source>
</evidence>
<dbReference type="Gene3D" id="3.40.50.1820">
    <property type="entry name" value="alpha/beta hydrolase"/>
    <property type="match status" value="2"/>
</dbReference>
<name>A0A4Q1C9R5_9BACT</name>
<keyword evidence="2" id="KW-1185">Reference proteome</keyword>
<proteinExistence type="predicted"/>
<accession>A0A4Q1C9R5</accession>
<dbReference type="AlphaFoldDB" id="A0A4Q1C9R5"/>
<dbReference type="InterPro" id="IPR029058">
    <property type="entry name" value="AB_hydrolase_fold"/>
</dbReference>
<evidence type="ECO:0000313" key="1">
    <source>
        <dbReference type="EMBL" id="RXK55724.1"/>
    </source>
</evidence>
<dbReference type="PANTHER" id="PTHR22946">
    <property type="entry name" value="DIENELACTONE HYDROLASE DOMAIN-CONTAINING PROTEIN-RELATED"/>
    <property type="match status" value="1"/>
</dbReference>
<dbReference type="InterPro" id="IPR050261">
    <property type="entry name" value="FrsA_esterase"/>
</dbReference>
<organism evidence="1 2">
    <name type="scientific">Oleiharenicola lentus</name>
    <dbReference type="NCBI Taxonomy" id="2508720"/>
    <lineage>
        <taxon>Bacteria</taxon>
        <taxon>Pseudomonadati</taxon>
        <taxon>Verrucomicrobiota</taxon>
        <taxon>Opitutia</taxon>
        <taxon>Opitutales</taxon>
        <taxon>Opitutaceae</taxon>
        <taxon>Oleiharenicola</taxon>
    </lineage>
</organism>
<dbReference type="SUPFAM" id="SSF53474">
    <property type="entry name" value="alpha/beta-Hydrolases"/>
    <property type="match status" value="1"/>
</dbReference>